<dbReference type="Pfam" id="PF07690">
    <property type="entry name" value="MFS_1"/>
    <property type="match status" value="1"/>
</dbReference>
<dbReference type="PANTHER" id="PTHR23508">
    <property type="entry name" value="CARBOXYLIC ACID TRANSPORTER PROTEIN HOMOLOG"/>
    <property type="match status" value="1"/>
</dbReference>
<dbReference type="GO" id="GO:0046943">
    <property type="term" value="F:carboxylic acid transmembrane transporter activity"/>
    <property type="evidence" value="ECO:0007669"/>
    <property type="project" value="TreeGrafter"/>
</dbReference>
<feature type="transmembrane region" description="Helical" evidence="5">
    <location>
        <begin position="384"/>
        <end position="407"/>
    </location>
</feature>
<accession>A0A963YVV3</accession>
<dbReference type="AlphaFoldDB" id="A0A963YVV3"/>
<dbReference type="PANTHER" id="PTHR23508:SF10">
    <property type="entry name" value="CARBOXYLIC ACID TRANSPORTER PROTEIN HOMOLOG"/>
    <property type="match status" value="1"/>
</dbReference>
<dbReference type="InterPro" id="IPR036259">
    <property type="entry name" value="MFS_trans_sf"/>
</dbReference>
<keyword evidence="2 5" id="KW-0812">Transmembrane</keyword>
<feature type="transmembrane region" description="Helical" evidence="5">
    <location>
        <begin position="419"/>
        <end position="440"/>
    </location>
</feature>
<evidence type="ECO:0000313" key="7">
    <source>
        <dbReference type="EMBL" id="MCB8878074.1"/>
    </source>
</evidence>
<protein>
    <submittedName>
        <fullName evidence="7">MFS transporter</fullName>
    </submittedName>
</protein>
<keyword evidence="4 5" id="KW-0472">Membrane</keyword>
<reference evidence="7" key="1">
    <citation type="journal article" date="2021" name="Microorganisms">
        <title>Acidisoma silvae sp. nov. and Acidisomacellulosilytica sp. nov., Two Acidophilic Bacteria Isolated from Decaying Wood, Hydrolyzing Cellulose and Producing Poly-3-hydroxybutyrate.</title>
        <authorList>
            <person name="Mieszkin S."/>
            <person name="Pouder E."/>
            <person name="Uroz S."/>
            <person name="Simon-Colin C."/>
            <person name="Alain K."/>
        </authorList>
    </citation>
    <scope>NUCLEOTIDE SEQUENCE</scope>
    <source>
        <strain evidence="7">HW T2.11</strain>
    </source>
</reference>
<keyword evidence="8" id="KW-1185">Reference proteome</keyword>
<feature type="transmembrane region" description="Helical" evidence="5">
    <location>
        <begin position="194"/>
        <end position="213"/>
    </location>
</feature>
<dbReference type="SUPFAM" id="SSF103473">
    <property type="entry name" value="MFS general substrate transporter"/>
    <property type="match status" value="1"/>
</dbReference>
<sequence length="466" mass="50231">MPDREVTGLAAPRAGASAGRVFGSSWSWAAMGCLWSIYAMNTNMRQWFQILQPSFVKEFHLDASRMGLYSGILMIALSVSGTGLAPWLDRGGHGWARKYRHLPIALCYFVFTILTGIGPLTTTFGAIFAFQLVKNLASGIGETAEVTAVAEWWPVEQRGFAQGLHHTAFPWGSLLGGLAISAVLSIFGDHAWRLVFLILPWILVPLLIIYWRFATPRNYAAFVDDTKARGLTPPLIETTDGSVLHAAPGAFGRALRNPNILVSSLVCGLCNFSYYGLGFWLPLYLAFVAHYPMAKVAAYSVIFTITGGIGQIVWGLIADRFGRKYSMVAMCIWLAVAYMLFRYIGTSVGIMIAIQLFIGMAINGVYPALYAISSDSTEKGAVAIANGLNMGGAALGGLGTIAVGYIIQAGGGYSSPTGFMISLYLLAGVMVLAAVLMALFTRETTGPFIHLDRALVSRVSCLRSGQ</sequence>
<dbReference type="Gene3D" id="1.20.1250.20">
    <property type="entry name" value="MFS general substrate transporter like domains"/>
    <property type="match status" value="2"/>
</dbReference>
<dbReference type="EMBL" id="JAESVB010000023">
    <property type="protein sequence ID" value="MCB8878074.1"/>
    <property type="molecule type" value="Genomic_DNA"/>
</dbReference>
<evidence type="ECO:0000256" key="3">
    <source>
        <dbReference type="ARBA" id="ARBA00022989"/>
    </source>
</evidence>
<feature type="transmembrane region" description="Helical" evidence="5">
    <location>
        <begin position="168"/>
        <end position="188"/>
    </location>
</feature>
<gene>
    <name evidence="7" type="ORF">ASILVAE211_22995</name>
</gene>
<dbReference type="InterPro" id="IPR011701">
    <property type="entry name" value="MFS"/>
</dbReference>
<evidence type="ECO:0000256" key="4">
    <source>
        <dbReference type="ARBA" id="ARBA00023136"/>
    </source>
</evidence>
<evidence type="ECO:0000259" key="6">
    <source>
        <dbReference type="PROSITE" id="PS50850"/>
    </source>
</evidence>
<dbReference type="Proteomes" id="UP000708298">
    <property type="component" value="Unassembled WGS sequence"/>
</dbReference>
<feature type="transmembrane region" description="Helical" evidence="5">
    <location>
        <begin position="325"/>
        <end position="344"/>
    </location>
</feature>
<reference evidence="7" key="2">
    <citation type="submission" date="2021-01" db="EMBL/GenBank/DDBJ databases">
        <authorList>
            <person name="Mieszkin S."/>
            <person name="Pouder E."/>
            <person name="Alain K."/>
        </authorList>
    </citation>
    <scope>NUCLEOTIDE SEQUENCE</scope>
    <source>
        <strain evidence="7">HW T2.11</strain>
    </source>
</reference>
<dbReference type="PROSITE" id="PS51257">
    <property type="entry name" value="PROKAR_LIPOPROTEIN"/>
    <property type="match status" value="1"/>
</dbReference>
<comment type="caution">
    <text evidence="7">The sequence shown here is derived from an EMBL/GenBank/DDBJ whole genome shotgun (WGS) entry which is preliminary data.</text>
</comment>
<evidence type="ECO:0000256" key="5">
    <source>
        <dbReference type="SAM" id="Phobius"/>
    </source>
</evidence>
<proteinExistence type="predicted"/>
<dbReference type="InterPro" id="IPR020846">
    <property type="entry name" value="MFS_dom"/>
</dbReference>
<comment type="subcellular location">
    <subcellularLocation>
        <location evidence="1">Membrane</location>
        <topology evidence="1">Multi-pass membrane protein</topology>
    </subcellularLocation>
</comment>
<organism evidence="7 8">
    <name type="scientific">Acidisoma silvae</name>
    <dbReference type="NCBI Taxonomy" id="2802396"/>
    <lineage>
        <taxon>Bacteria</taxon>
        <taxon>Pseudomonadati</taxon>
        <taxon>Pseudomonadota</taxon>
        <taxon>Alphaproteobacteria</taxon>
        <taxon>Acetobacterales</taxon>
        <taxon>Acidocellaceae</taxon>
        <taxon>Acidisoma</taxon>
    </lineage>
</organism>
<feature type="transmembrane region" description="Helical" evidence="5">
    <location>
        <begin position="297"/>
        <end position="318"/>
    </location>
</feature>
<evidence type="ECO:0000256" key="2">
    <source>
        <dbReference type="ARBA" id="ARBA00022692"/>
    </source>
</evidence>
<dbReference type="PROSITE" id="PS50850">
    <property type="entry name" value="MFS"/>
    <property type="match status" value="1"/>
</dbReference>
<dbReference type="InterPro" id="IPR000849">
    <property type="entry name" value="Sugar_P_transporter"/>
</dbReference>
<name>A0A963YVV3_9PROT</name>
<dbReference type="GO" id="GO:0005886">
    <property type="term" value="C:plasma membrane"/>
    <property type="evidence" value="ECO:0007669"/>
    <property type="project" value="TreeGrafter"/>
</dbReference>
<feature type="transmembrane region" description="Helical" evidence="5">
    <location>
        <begin position="20"/>
        <end position="40"/>
    </location>
</feature>
<dbReference type="PIRSF" id="PIRSF002808">
    <property type="entry name" value="Hexose_phosphate_transp"/>
    <property type="match status" value="1"/>
</dbReference>
<keyword evidence="3 5" id="KW-1133">Transmembrane helix</keyword>
<feature type="transmembrane region" description="Helical" evidence="5">
    <location>
        <begin position="108"/>
        <end position="130"/>
    </location>
</feature>
<evidence type="ECO:0000256" key="1">
    <source>
        <dbReference type="ARBA" id="ARBA00004141"/>
    </source>
</evidence>
<feature type="transmembrane region" description="Helical" evidence="5">
    <location>
        <begin position="260"/>
        <end position="285"/>
    </location>
</feature>
<evidence type="ECO:0000313" key="8">
    <source>
        <dbReference type="Proteomes" id="UP000708298"/>
    </source>
</evidence>
<dbReference type="RefSeq" id="WP_227323719.1">
    <property type="nucleotide sequence ID" value="NZ_JAESVB010000023.1"/>
</dbReference>
<feature type="transmembrane region" description="Helical" evidence="5">
    <location>
        <begin position="67"/>
        <end position="88"/>
    </location>
</feature>
<feature type="domain" description="Major facilitator superfamily (MFS) profile" evidence="6">
    <location>
        <begin position="25"/>
        <end position="445"/>
    </location>
</feature>
<feature type="transmembrane region" description="Helical" evidence="5">
    <location>
        <begin position="350"/>
        <end position="372"/>
    </location>
</feature>